<organism evidence="1">
    <name type="scientific">Tanacetum cinerariifolium</name>
    <name type="common">Dalmatian daisy</name>
    <name type="synonym">Chrysanthemum cinerariifolium</name>
    <dbReference type="NCBI Taxonomy" id="118510"/>
    <lineage>
        <taxon>Eukaryota</taxon>
        <taxon>Viridiplantae</taxon>
        <taxon>Streptophyta</taxon>
        <taxon>Embryophyta</taxon>
        <taxon>Tracheophyta</taxon>
        <taxon>Spermatophyta</taxon>
        <taxon>Magnoliopsida</taxon>
        <taxon>eudicotyledons</taxon>
        <taxon>Gunneridae</taxon>
        <taxon>Pentapetalae</taxon>
        <taxon>asterids</taxon>
        <taxon>campanulids</taxon>
        <taxon>Asterales</taxon>
        <taxon>Asteraceae</taxon>
        <taxon>Asteroideae</taxon>
        <taxon>Anthemideae</taxon>
        <taxon>Anthemidinae</taxon>
        <taxon>Tanacetum</taxon>
    </lineage>
</organism>
<sequence>MRVDEEHPGYKGSDYTVNGDRADCVLVDVKRKDEEIENLKTRLEKLEGDTVEVVRLCGPVLELEVAATARVEELASLRAKNVELIGLLQCSPINRALSQDAAFVEGAFVVKSCGYFSRN</sequence>
<evidence type="ECO:0000313" key="1">
    <source>
        <dbReference type="EMBL" id="GFB16857.1"/>
    </source>
</evidence>
<protein>
    <submittedName>
        <fullName evidence="1">Uncharacterized protein</fullName>
    </submittedName>
</protein>
<proteinExistence type="predicted"/>
<comment type="caution">
    <text evidence="1">The sequence shown here is derived from an EMBL/GenBank/DDBJ whole genome shotgun (WGS) entry which is preliminary data.</text>
</comment>
<accession>A0A699KYB2</accession>
<name>A0A699KYB2_TANCI</name>
<gene>
    <name evidence="1" type="ORF">Tci_688828</name>
</gene>
<dbReference type="EMBL" id="BKCJ010566903">
    <property type="protein sequence ID" value="GFB16857.1"/>
    <property type="molecule type" value="Genomic_DNA"/>
</dbReference>
<dbReference type="AlphaFoldDB" id="A0A699KYB2"/>
<reference evidence="1" key="1">
    <citation type="journal article" date="2019" name="Sci. Rep.">
        <title>Draft genome of Tanacetum cinerariifolium, the natural source of mosquito coil.</title>
        <authorList>
            <person name="Yamashiro T."/>
            <person name="Shiraishi A."/>
            <person name="Satake H."/>
            <person name="Nakayama K."/>
        </authorList>
    </citation>
    <scope>NUCLEOTIDE SEQUENCE</scope>
</reference>